<organism evidence="2 3">
    <name type="scientific">Thalassiosira oceanica</name>
    <name type="common">Marine diatom</name>
    <dbReference type="NCBI Taxonomy" id="159749"/>
    <lineage>
        <taxon>Eukaryota</taxon>
        <taxon>Sar</taxon>
        <taxon>Stramenopiles</taxon>
        <taxon>Ochrophyta</taxon>
        <taxon>Bacillariophyta</taxon>
        <taxon>Coscinodiscophyceae</taxon>
        <taxon>Thalassiosirophycidae</taxon>
        <taxon>Thalassiosirales</taxon>
        <taxon>Thalassiosiraceae</taxon>
        <taxon>Thalassiosira</taxon>
    </lineage>
</organism>
<comment type="caution">
    <text evidence="2">The sequence shown here is derived from an EMBL/GenBank/DDBJ whole genome shotgun (WGS) entry which is preliminary data.</text>
</comment>
<feature type="compositionally biased region" description="Polar residues" evidence="1">
    <location>
        <begin position="43"/>
        <end position="54"/>
    </location>
</feature>
<dbReference type="EMBL" id="AGNL01005822">
    <property type="protein sequence ID" value="EJK72441.1"/>
    <property type="molecule type" value="Genomic_DNA"/>
</dbReference>
<sequence length="54" mass="5746">MSEVRKVRESRQIEGGGESAGMLRSEEEETSGGMEGWSRVVDNKSSTAGEPTSG</sequence>
<proteinExistence type="predicted"/>
<dbReference type="Proteomes" id="UP000266841">
    <property type="component" value="Unassembled WGS sequence"/>
</dbReference>
<accession>K0TFQ9</accession>
<feature type="compositionally biased region" description="Basic and acidic residues" evidence="1">
    <location>
        <begin position="1"/>
        <end position="12"/>
    </location>
</feature>
<evidence type="ECO:0000313" key="3">
    <source>
        <dbReference type="Proteomes" id="UP000266841"/>
    </source>
</evidence>
<protein>
    <submittedName>
        <fullName evidence="2">Uncharacterized protein</fullName>
    </submittedName>
</protein>
<feature type="non-terminal residue" evidence="2">
    <location>
        <position position="54"/>
    </location>
</feature>
<evidence type="ECO:0000313" key="2">
    <source>
        <dbReference type="EMBL" id="EJK72441.1"/>
    </source>
</evidence>
<keyword evidence="3" id="KW-1185">Reference proteome</keyword>
<evidence type="ECO:0000256" key="1">
    <source>
        <dbReference type="SAM" id="MobiDB-lite"/>
    </source>
</evidence>
<name>K0TFQ9_THAOC</name>
<reference evidence="2 3" key="1">
    <citation type="journal article" date="2012" name="Genome Biol.">
        <title>Genome and low-iron response of an oceanic diatom adapted to chronic iron limitation.</title>
        <authorList>
            <person name="Lommer M."/>
            <person name="Specht M."/>
            <person name="Roy A.S."/>
            <person name="Kraemer L."/>
            <person name="Andreson R."/>
            <person name="Gutowska M.A."/>
            <person name="Wolf J."/>
            <person name="Bergner S.V."/>
            <person name="Schilhabel M.B."/>
            <person name="Klostermeier U.C."/>
            <person name="Beiko R.G."/>
            <person name="Rosenstiel P."/>
            <person name="Hippler M."/>
            <person name="Laroche J."/>
        </authorList>
    </citation>
    <scope>NUCLEOTIDE SEQUENCE [LARGE SCALE GENOMIC DNA]</scope>
    <source>
        <strain evidence="2 3">CCMP1005</strain>
    </source>
</reference>
<feature type="region of interest" description="Disordered" evidence="1">
    <location>
        <begin position="1"/>
        <end position="54"/>
    </location>
</feature>
<gene>
    <name evidence="2" type="ORF">THAOC_06030</name>
</gene>
<dbReference type="AlphaFoldDB" id="K0TFQ9"/>